<accession>A0AAV2WKN5</accession>
<dbReference type="PANTHER" id="PTHR39683:SF4">
    <property type="entry name" value="COENZYME Q-BINDING PROTEIN COQ10 START DOMAIN-CONTAINING PROTEIN"/>
    <property type="match status" value="1"/>
</dbReference>
<dbReference type="SUPFAM" id="SSF55961">
    <property type="entry name" value="Bet v1-like"/>
    <property type="match status" value="1"/>
</dbReference>
<evidence type="ECO:0000313" key="3">
    <source>
        <dbReference type="Proteomes" id="UP000028864"/>
    </source>
</evidence>
<dbReference type="EMBL" id="LK021338">
    <property type="protein sequence ID" value="CDQ44710.1"/>
    <property type="molecule type" value="Genomic_DNA"/>
</dbReference>
<dbReference type="AlphaFoldDB" id="A0AAV2WKN5"/>
<evidence type="ECO:0000259" key="1">
    <source>
        <dbReference type="Pfam" id="PF03364"/>
    </source>
</evidence>
<dbReference type="PANTHER" id="PTHR39683">
    <property type="entry name" value="CONSERVED PROTEIN TB16.3"/>
    <property type="match status" value="1"/>
</dbReference>
<reference evidence="2" key="1">
    <citation type="submission" date="2014-05" db="EMBL/GenBank/DDBJ databases">
        <authorList>
            <person name="Urmite Genomes"/>
        </authorList>
    </citation>
    <scope>NUCLEOTIDE SEQUENCE</scope>
    <source>
        <strain evidence="2">DSM 44074</strain>
    </source>
</reference>
<dbReference type="Pfam" id="PF03364">
    <property type="entry name" value="Polyketide_cyc"/>
    <property type="match status" value="1"/>
</dbReference>
<organism evidence="2 3">
    <name type="scientific">Mycolicibacterium neoaurum</name>
    <name type="common">Mycobacterium neoaurum</name>
    <dbReference type="NCBI Taxonomy" id="1795"/>
    <lineage>
        <taxon>Bacteria</taxon>
        <taxon>Bacillati</taxon>
        <taxon>Actinomycetota</taxon>
        <taxon>Actinomycetes</taxon>
        <taxon>Mycobacteriales</taxon>
        <taxon>Mycobacteriaceae</taxon>
        <taxon>Mycolicibacterium</taxon>
    </lineage>
</organism>
<evidence type="ECO:0000313" key="2">
    <source>
        <dbReference type="EMBL" id="CDQ44710.1"/>
    </source>
</evidence>
<feature type="domain" description="Coenzyme Q-binding protein COQ10 START" evidence="1">
    <location>
        <begin position="12"/>
        <end position="134"/>
    </location>
</feature>
<dbReference type="Proteomes" id="UP000028864">
    <property type="component" value="Unassembled WGS sequence"/>
</dbReference>
<name>A0AAV2WKN5_MYCNE</name>
<gene>
    <name evidence="2" type="ORF">BN1047_02590</name>
</gene>
<dbReference type="InterPro" id="IPR005031">
    <property type="entry name" value="COQ10_START"/>
</dbReference>
<reference evidence="2" key="2">
    <citation type="submission" date="2015-09" db="EMBL/GenBank/DDBJ databases">
        <title>Draft genome sequence of Mycobacterium neoaurum DSM 44074.</title>
        <authorList>
            <person name="Croce O."/>
            <person name="Robert C."/>
            <person name="Raoult D."/>
            <person name="Drancourt M."/>
        </authorList>
    </citation>
    <scope>NUCLEOTIDE SEQUENCE</scope>
    <source>
        <strain evidence="2">DSM 44074</strain>
    </source>
</reference>
<dbReference type="InterPro" id="IPR023393">
    <property type="entry name" value="START-like_dom_sf"/>
</dbReference>
<dbReference type="Gene3D" id="3.30.530.20">
    <property type="match status" value="1"/>
</dbReference>
<proteinExistence type="predicted"/>
<dbReference type="RefSeq" id="WP_051644408.1">
    <property type="nucleotide sequence ID" value="NZ_LK021338.1"/>
</dbReference>
<protein>
    <submittedName>
        <fullName evidence="2">Cyclase/dehydrase</fullName>
    </submittedName>
</protein>
<sequence>MAPIVEVIDFTVKAPPELTYSVLADVESLPRWSATHNSVRVLSRDEQGLPKLVHARLGMIGLSDDVTFEYTFTANRCEWITTGEGSTLRSQGGYYLLEAAGPATRVRAELHIEPKVKLPNFVVRRAVSAVADVASKSFSKEVLQRLTRC</sequence>